<keyword evidence="2" id="KW-1185">Reference proteome</keyword>
<name>A0A7M4DRA7_9MICO</name>
<gene>
    <name evidence="1" type="ORF">HALOF300_04702</name>
</gene>
<dbReference type="EMBL" id="CACRYJ010000067">
    <property type="protein sequence ID" value="VZO40001.1"/>
    <property type="molecule type" value="Genomic_DNA"/>
</dbReference>
<sequence>MAAGSRPLTPGVHVRTDDRRAVRSGAEAGRPVDQILQLQKQLGNRAVQRVLDRAGEPSVQGLFNVMPAAHVGNNAATAFVRLSAYIESLAVSDQAATRKFQPEARRIAAGLKRHQPSVATQLMASLKMIDVKDPALAVASAQTLDAWVTEANRLAALFQLDQARTAVAGDAEVDLKHHWKYEFDIGGQGPIGFNLDEWSRKTNASANSPSLGVLVKGIVDEAVTDWDPANGAIVPTLVARLLSPSAEAAGRSDVAPLLTASPLGQTYLKVLLAAKHILVIREKDIGGRTVHYQKSTKGSQTRTDLTADINWSRLLPLARAALKVKLTAGEIADETAARRLIIEAVAADPEVQKLTGPKMLVADGPTGKWSLDGKPHRVGNEVYQAQPDDRFDFDMSHAKAIVYFDWRAVYDLTR</sequence>
<reference evidence="1 2" key="1">
    <citation type="submission" date="2019-11" db="EMBL/GenBank/DDBJ databases">
        <authorList>
            <person name="Criscuolo A."/>
        </authorList>
    </citation>
    <scope>NUCLEOTIDE SEQUENCE [LARGE SCALE GENOMIC DNA]</scope>
    <source>
        <strain evidence="1">CIP111667</strain>
    </source>
</reference>
<dbReference type="AlphaFoldDB" id="A0A7M4DRA7"/>
<comment type="caution">
    <text evidence="1">The sequence shown here is derived from an EMBL/GenBank/DDBJ whole genome shotgun (WGS) entry which is preliminary data.</text>
</comment>
<evidence type="ECO:0000313" key="1">
    <source>
        <dbReference type="EMBL" id="VZO40001.1"/>
    </source>
</evidence>
<proteinExistence type="predicted"/>
<evidence type="ECO:0000313" key="2">
    <source>
        <dbReference type="Proteomes" id="UP000419743"/>
    </source>
</evidence>
<organism evidence="1 2">
    <name type="scientific">Occultella aeris</name>
    <dbReference type="NCBI Taxonomy" id="2761496"/>
    <lineage>
        <taxon>Bacteria</taxon>
        <taxon>Bacillati</taxon>
        <taxon>Actinomycetota</taxon>
        <taxon>Actinomycetes</taxon>
        <taxon>Micrococcales</taxon>
        <taxon>Ruaniaceae</taxon>
        <taxon>Occultella</taxon>
    </lineage>
</organism>
<dbReference type="RefSeq" id="WP_156743291.1">
    <property type="nucleotide sequence ID" value="NZ_CACRYJ010000067.1"/>
</dbReference>
<accession>A0A7M4DRA7</accession>
<protein>
    <submittedName>
        <fullName evidence="1">Uncharacterized protein</fullName>
    </submittedName>
</protein>
<dbReference type="Proteomes" id="UP000419743">
    <property type="component" value="Unassembled WGS sequence"/>
</dbReference>